<dbReference type="CDD" id="cd09859">
    <property type="entry name" value="PIN_53EXO"/>
    <property type="match status" value="1"/>
</dbReference>
<evidence type="ECO:0000313" key="5">
    <source>
        <dbReference type="EMBL" id="PIR89224.1"/>
    </source>
</evidence>
<dbReference type="Pfam" id="PF01367">
    <property type="entry name" value="5_3_exonuc"/>
    <property type="match status" value="1"/>
</dbReference>
<dbReference type="GO" id="GO:0003677">
    <property type="term" value="F:DNA binding"/>
    <property type="evidence" value="ECO:0007669"/>
    <property type="project" value="UniProtKB-KW"/>
</dbReference>
<comment type="caution">
    <text evidence="5">The sequence shown here is derived from an EMBL/GenBank/DDBJ whole genome shotgun (WGS) entry which is preliminary data.</text>
</comment>
<keyword evidence="2" id="KW-0378">Hydrolase</keyword>
<dbReference type="CDD" id="cd09898">
    <property type="entry name" value="H3TH_53EXO"/>
    <property type="match status" value="1"/>
</dbReference>
<keyword evidence="1" id="KW-0540">Nuclease</keyword>
<evidence type="ECO:0000256" key="1">
    <source>
        <dbReference type="ARBA" id="ARBA00022722"/>
    </source>
</evidence>
<dbReference type="GO" id="GO:0033567">
    <property type="term" value="P:DNA replication, Okazaki fragment processing"/>
    <property type="evidence" value="ECO:0007669"/>
    <property type="project" value="InterPro"/>
</dbReference>
<dbReference type="InterPro" id="IPR002421">
    <property type="entry name" value="5-3_exonuclease"/>
</dbReference>
<proteinExistence type="predicted"/>
<dbReference type="SMART" id="SM00475">
    <property type="entry name" value="53EXOc"/>
    <property type="match status" value="1"/>
</dbReference>
<dbReference type="Proteomes" id="UP000231157">
    <property type="component" value="Unassembled WGS sequence"/>
</dbReference>
<dbReference type="GO" id="GO:0017108">
    <property type="term" value="F:5'-flap endonuclease activity"/>
    <property type="evidence" value="ECO:0007669"/>
    <property type="project" value="InterPro"/>
</dbReference>
<dbReference type="Gene3D" id="3.40.50.1010">
    <property type="entry name" value="5'-nuclease"/>
    <property type="match status" value="1"/>
</dbReference>
<organism evidence="5 6">
    <name type="scientific">Candidatus Harrisonbacteria bacterium CG10_big_fil_rev_8_21_14_0_10_40_38</name>
    <dbReference type="NCBI Taxonomy" id="1974583"/>
    <lineage>
        <taxon>Bacteria</taxon>
        <taxon>Candidatus Harrisoniibacteriota</taxon>
    </lineage>
</organism>
<dbReference type="SMART" id="SM00279">
    <property type="entry name" value="HhH2"/>
    <property type="match status" value="1"/>
</dbReference>
<feature type="domain" description="5'-3' exonuclease" evidence="4">
    <location>
        <begin position="2"/>
        <end position="264"/>
    </location>
</feature>
<name>A0A2H0US35_9BACT</name>
<dbReference type="SUPFAM" id="SSF47807">
    <property type="entry name" value="5' to 3' exonuclease, C-terminal subdomain"/>
    <property type="match status" value="1"/>
</dbReference>
<gene>
    <name evidence="5" type="ORF">COU07_02050</name>
</gene>
<evidence type="ECO:0000256" key="2">
    <source>
        <dbReference type="ARBA" id="ARBA00022801"/>
    </source>
</evidence>
<dbReference type="EMBL" id="PFAZ01000002">
    <property type="protein sequence ID" value="PIR89224.1"/>
    <property type="molecule type" value="Genomic_DNA"/>
</dbReference>
<dbReference type="InterPro" id="IPR038969">
    <property type="entry name" value="FEN"/>
</dbReference>
<dbReference type="InterPro" id="IPR029060">
    <property type="entry name" value="PIN-like_dom_sf"/>
</dbReference>
<protein>
    <recommendedName>
        <fullName evidence="4">5'-3' exonuclease domain-containing protein</fullName>
    </recommendedName>
</protein>
<dbReference type="InterPro" id="IPR008918">
    <property type="entry name" value="HhH2"/>
</dbReference>
<dbReference type="FunFam" id="1.10.150.20:FF:000003">
    <property type="entry name" value="DNA polymerase I"/>
    <property type="match status" value="1"/>
</dbReference>
<evidence type="ECO:0000313" key="6">
    <source>
        <dbReference type="Proteomes" id="UP000231157"/>
    </source>
</evidence>
<dbReference type="Gene3D" id="1.10.150.20">
    <property type="entry name" value="5' to 3' exonuclease, C-terminal subdomain"/>
    <property type="match status" value="1"/>
</dbReference>
<dbReference type="GO" id="GO:0008409">
    <property type="term" value="F:5'-3' exonuclease activity"/>
    <property type="evidence" value="ECO:0007669"/>
    <property type="project" value="InterPro"/>
</dbReference>
<dbReference type="PANTHER" id="PTHR42646:SF2">
    <property type="entry name" value="5'-3' EXONUCLEASE FAMILY PROTEIN"/>
    <property type="match status" value="1"/>
</dbReference>
<accession>A0A2H0US35</accession>
<keyword evidence="3" id="KW-0238">DNA-binding</keyword>
<evidence type="ECO:0000259" key="4">
    <source>
        <dbReference type="SMART" id="SM00475"/>
    </source>
</evidence>
<dbReference type="SUPFAM" id="SSF88723">
    <property type="entry name" value="PIN domain-like"/>
    <property type="match status" value="1"/>
</dbReference>
<reference evidence="6" key="1">
    <citation type="submission" date="2017-09" db="EMBL/GenBank/DDBJ databases">
        <title>Depth-based differentiation of microbial function through sediment-hosted aquifers and enrichment of novel symbionts in the deep terrestrial subsurface.</title>
        <authorList>
            <person name="Probst A.J."/>
            <person name="Ladd B."/>
            <person name="Jarett J.K."/>
            <person name="Geller-Mcgrath D.E."/>
            <person name="Sieber C.M.K."/>
            <person name="Emerson J.B."/>
            <person name="Anantharaman K."/>
            <person name="Thomas B.C."/>
            <person name="Malmstrom R."/>
            <person name="Stieglmeier M."/>
            <person name="Klingl A."/>
            <person name="Woyke T."/>
            <person name="Ryan C.M."/>
            <person name="Banfield J.F."/>
        </authorList>
    </citation>
    <scope>NUCLEOTIDE SEQUENCE [LARGE SCALE GENOMIC DNA]</scope>
</reference>
<dbReference type="AlphaFoldDB" id="A0A2H0US35"/>
<dbReference type="InterPro" id="IPR036279">
    <property type="entry name" value="5-3_exonuclease_C_sf"/>
</dbReference>
<dbReference type="InterPro" id="IPR020046">
    <property type="entry name" value="5-3_exonucl_a-hlix_arch_N"/>
</dbReference>
<evidence type="ECO:0000256" key="3">
    <source>
        <dbReference type="ARBA" id="ARBA00023125"/>
    </source>
</evidence>
<dbReference type="Pfam" id="PF02739">
    <property type="entry name" value="5_3_exonuc_N"/>
    <property type="match status" value="1"/>
</dbReference>
<dbReference type="PANTHER" id="PTHR42646">
    <property type="entry name" value="FLAP ENDONUCLEASE XNI"/>
    <property type="match status" value="1"/>
</dbReference>
<sequence>MEKLLAIDASALLYRFFHALPPLTTPEGEPIQAIYGLTNVLLKISMYEGPKYIAAALDRPEPTFRKENFENYKSHRPKASNDLINQIKRMPDVFSLFGIKTLSAKGFEADDVLGTLAEKFKKTPELNIVIFTGDLDALQLIEKDKVTCRIIKTGVSEADIYDEKRVFERFGIYPKNLRDYKALTGDSSDNIPGIPGIGQKTAAELIKDFENIEGIYENLVIINSKVAKKLENKEKDALLYRDLVTIRRDVKEVEEIKLEELKTPPLDKENLKKYCEDMGFESLIKKLK</sequence>
<dbReference type="InterPro" id="IPR020045">
    <property type="entry name" value="DNA_polI_H3TH"/>
</dbReference>